<dbReference type="RefSeq" id="WP_405386529.1">
    <property type="nucleotide sequence ID" value="NZ_JBJGEB010000008.1"/>
</dbReference>
<dbReference type="Gene3D" id="3.40.50.1010">
    <property type="entry name" value="5'-nuclease"/>
    <property type="match status" value="1"/>
</dbReference>
<dbReference type="Proteomes" id="UP001621964">
    <property type="component" value="Unassembled WGS sequence"/>
</dbReference>
<comment type="caution">
    <text evidence="2">The sequence shown here is derived from an EMBL/GenBank/DDBJ whole genome shotgun (WGS) entry which is preliminary data.</text>
</comment>
<feature type="domain" description="PIN" evidence="1">
    <location>
        <begin position="4"/>
        <end position="137"/>
    </location>
</feature>
<dbReference type="EMBL" id="JBJGEB010000008">
    <property type="protein sequence ID" value="MFK7642552.1"/>
    <property type="molecule type" value="Genomic_DNA"/>
</dbReference>
<dbReference type="SUPFAM" id="SSF88723">
    <property type="entry name" value="PIN domain-like"/>
    <property type="match status" value="1"/>
</dbReference>
<dbReference type="InterPro" id="IPR029060">
    <property type="entry name" value="PIN-like_dom_sf"/>
</dbReference>
<accession>A0ABW8Q4Q0</accession>
<protein>
    <submittedName>
        <fullName evidence="2">Type II toxin-antitoxin system VapC family toxin</fullName>
    </submittedName>
</protein>
<name>A0ABW8Q4Q0_9NEIS</name>
<gene>
    <name evidence="2" type="ORF">ACI43T_08620</name>
</gene>
<keyword evidence="3" id="KW-1185">Reference proteome</keyword>
<dbReference type="InterPro" id="IPR002716">
    <property type="entry name" value="PIN_dom"/>
</dbReference>
<dbReference type="Pfam" id="PF01850">
    <property type="entry name" value="PIN"/>
    <property type="match status" value="1"/>
</dbReference>
<reference evidence="2 3" key="1">
    <citation type="submission" date="2024-11" db="EMBL/GenBank/DDBJ databases">
        <authorList>
            <person name="Mikucki A.G."/>
            <person name="Kahler C.M."/>
        </authorList>
    </citation>
    <scope>NUCLEOTIDE SEQUENCE [LARGE SCALE GENOMIC DNA]</scope>
    <source>
        <strain evidence="2 3">EXNM717</strain>
    </source>
</reference>
<evidence type="ECO:0000313" key="2">
    <source>
        <dbReference type="EMBL" id="MFK7642552.1"/>
    </source>
</evidence>
<sequence length="156" mass="18301">MTVYLLDTNYLVYLADDDSDEEKRKAVLSDMAEKLQQDDNRFVITPLIRYEVLRGVDWGKSEKLSRLTGVLAQFESLDITQNVSDLASNLYRFDKFEAERDKTPKNLEKRKFDMFHYATASVNNLEILSHDTDVNKIKYLHERMRLEDSAKLARDK</sequence>
<organism evidence="2 3">
    <name type="scientific">Neisseria oralis</name>
    <dbReference type="NCBI Taxonomy" id="1107316"/>
    <lineage>
        <taxon>Bacteria</taxon>
        <taxon>Pseudomonadati</taxon>
        <taxon>Pseudomonadota</taxon>
        <taxon>Betaproteobacteria</taxon>
        <taxon>Neisseriales</taxon>
        <taxon>Neisseriaceae</taxon>
        <taxon>Neisseria</taxon>
    </lineage>
</organism>
<proteinExistence type="predicted"/>
<evidence type="ECO:0000313" key="3">
    <source>
        <dbReference type="Proteomes" id="UP001621964"/>
    </source>
</evidence>
<evidence type="ECO:0000259" key="1">
    <source>
        <dbReference type="Pfam" id="PF01850"/>
    </source>
</evidence>